<feature type="compositionally biased region" description="Polar residues" evidence="1">
    <location>
        <begin position="700"/>
        <end position="713"/>
    </location>
</feature>
<protein>
    <submittedName>
        <fullName evidence="2">Uncharacterized protein</fullName>
    </submittedName>
</protein>
<feature type="compositionally biased region" description="Low complexity" evidence="1">
    <location>
        <begin position="70"/>
        <end position="79"/>
    </location>
</feature>
<dbReference type="EMBL" id="MU006326">
    <property type="protein sequence ID" value="KAF2847361.1"/>
    <property type="molecule type" value="Genomic_DNA"/>
</dbReference>
<feature type="compositionally biased region" description="Polar residues" evidence="1">
    <location>
        <begin position="666"/>
        <end position="682"/>
    </location>
</feature>
<feature type="region of interest" description="Disordered" evidence="1">
    <location>
        <begin position="641"/>
        <end position="758"/>
    </location>
</feature>
<feature type="region of interest" description="Disordered" evidence="1">
    <location>
        <begin position="49"/>
        <end position="619"/>
    </location>
</feature>
<dbReference type="Proteomes" id="UP000799423">
    <property type="component" value="Unassembled WGS sequence"/>
</dbReference>
<keyword evidence="3" id="KW-1185">Reference proteome</keyword>
<feature type="compositionally biased region" description="Polar residues" evidence="1">
    <location>
        <begin position="191"/>
        <end position="207"/>
    </location>
</feature>
<feature type="compositionally biased region" description="Polar residues" evidence="1">
    <location>
        <begin position="1039"/>
        <end position="1068"/>
    </location>
</feature>
<proteinExistence type="predicted"/>
<evidence type="ECO:0000313" key="2">
    <source>
        <dbReference type="EMBL" id="KAF2847361.1"/>
    </source>
</evidence>
<evidence type="ECO:0000256" key="1">
    <source>
        <dbReference type="SAM" id="MobiDB-lite"/>
    </source>
</evidence>
<feature type="compositionally biased region" description="Basic and acidic residues" evidence="1">
    <location>
        <begin position="326"/>
        <end position="343"/>
    </location>
</feature>
<feature type="compositionally biased region" description="Pro residues" evidence="1">
    <location>
        <begin position="114"/>
        <end position="123"/>
    </location>
</feature>
<feature type="region of interest" description="Disordered" evidence="1">
    <location>
        <begin position="1099"/>
        <end position="1506"/>
    </location>
</feature>
<feature type="compositionally biased region" description="Low complexity" evidence="1">
    <location>
        <begin position="1337"/>
        <end position="1355"/>
    </location>
</feature>
<feature type="compositionally biased region" description="Low complexity" evidence="1">
    <location>
        <begin position="9"/>
        <end position="24"/>
    </location>
</feature>
<feature type="compositionally biased region" description="Low complexity" evidence="1">
    <location>
        <begin position="1183"/>
        <end position="1197"/>
    </location>
</feature>
<feature type="compositionally biased region" description="Low complexity" evidence="1">
    <location>
        <begin position="974"/>
        <end position="989"/>
    </location>
</feature>
<feature type="compositionally biased region" description="Basic and acidic residues" evidence="1">
    <location>
        <begin position="642"/>
        <end position="659"/>
    </location>
</feature>
<feature type="compositionally biased region" description="Polar residues" evidence="1">
    <location>
        <begin position="231"/>
        <end position="243"/>
    </location>
</feature>
<feature type="compositionally biased region" description="Acidic residues" evidence="1">
    <location>
        <begin position="1321"/>
        <end position="1334"/>
    </location>
</feature>
<sequence>MFSKRRRAASNPPQRAPPSASASLAATKAFVQHRESNTDLSSAAAAAALRTHVTTPTPVGDTVTKRMVRRGSVSSNGSSARPPPGGLRRQSSSGSMTERSFRAASPGRGSPAEQHPPPVPPVPQSHLQQANVVHRRASSLEPTYRGGSPGPRSGGRGVSLDRGAGSTAARGQQRQASHLAQVSEEEDAIRNSINFSRPMSPGSTATKKPSPPTSRGWFGGPVVNQDAVQRMASTSRPQTSSGVSAYDLESAQRSVQRAAERPVTTHQVAHGVEGTRLNSGSMRAKPSGAAVPSRSFLPPASRQPSGPVDPNSPDAVYDPSTRTFIRKQDAMAIHRELHEEPEQPTRQYVAQHVDDYHRQPISLPQSGRGSPNPRQQHARRVESPPAQRREEPPRPATAIRTSQPAARPRTPEPRVEPIVPGRGSEDFADAESQPSEQADIGRSLEKTASTEPVRTENVVAPNMRANQDSAYPYLAAPAKPSPTNASTGPKRASAPSGQDRPASLSPHRSAHFAPGVVELAGTKHEPLPRSISPAKSALKSSPSVSRRSHSPVASEGRLTSKSASSEASDAASDAGSQIRKKSVRVSFEQTPLVAGPAASAEVAEPETHPGLAASKWSPIAEKDDEFEDFMKPRAPLPVFGSIREKERRPTSEDVAEKVTETVTTTPLSASVGSMVENPTASNDHALGNSVAPDFAEKSRASQNPVPPQVTTVEGSGYVSDASDESSALKHGDAAEQSTVPEPKSLTSPYDKESASAAPIKEQVIAVPQFALQPATPSPYERPEPNFQVMTIPGGWDEDGNEMLPKASSQVDTADRPSKPVDPTSPPKAQQITFAEDGETTEDDSSVYSDAYEDLTDTEGGFASIDALMRSPAAPSSSGLMSSKYANGAAEAAATKQDEGPDSDADSDATTTQDWVAAQKHWSSVSAARKQPQSEEPATHEESHAAAVANRVMQAPVVSKEPPVAPTTSDKKSVQQAAQPSTPQATQTTPKPLKSALKKATPQTIPAPEPKMRQSMRGPPPREAAPETHMRKTMRAGGMSATSRAEPTMRTSMRGSSDNGSRAQPQLRQSMRAHDTSPSASMGLAASRHSMIPLEAKPPRGALQKKQMQTAPVAAKARPQSMPAARQVAAPVPSYDSDSDASASSFQRTRARGRNQGGGMTMRGSMRQEPTPTMRGAAPAPKQARAISPPGSPAPAIRKSMRPSSPTPEALKSSRFSIRSLSPMGRFRKGPDARPSSPTLSKPMPTFNKQAKPAKPQKPKAPVAERAKAFTSRFADSSDEDDDAQPRRFQSRFADSDDDEPIDYKLPPGLAPVRGIPRTRDDDDASTDLEEEVEESPTVATAPAAKAGPAVNGAANGQTNGSHGQGTALAGGSLRDSKHAPAAPSSDAGTPTKQKRGFFGLGKKKKSVVGSTSATGSAGIPGDIPMPPAQRNREPGLALTPIDEDQDFDTLVAPSPQSKQSPKLQRRSTPEWPLPSPPVIGGEERPMSSDGVAPRRPRFANRQSSQISNVTAPVVDAQGRSVSYGRTGKKKKFQGLRRVFGLND</sequence>
<feature type="compositionally biased region" description="Polar residues" evidence="1">
    <location>
        <begin position="169"/>
        <end position="180"/>
    </location>
</feature>
<feature type="compositionally biased region" description="Polar residues" evidence="1">
    <location>
        <begin position="735"/>
        <end position="747"/>
    </location>
</feature>
<feature type="compositionally biased region" description="Polar residues" evidence="1">
    <location>
        <begin position="89"/>
        <end position="98"/>
    </location>
</feature>
<dbReference type="OrthoDB" id="5423926at2759"/>
<name>A0A6A7AVN6_9PLEO</name>
<feature type="compositionally biased region" description="Low complexity" evidence="1">
    <location>
        <begin position="1133"/>
        <end position="1144"/>
    </location>
</feature>
<evidence type="ECO:0000313" key="3">
    <source>
        <dbReference type="Proteomes" id="UP000799423"/>
    </source>
</evidence>
<feature type="region of interest" description="Disordered" evidence="1">
    <location>
        <begin position="773"/>
        <end position="853"/>
    </location>
</feature>
<gene>
    <name evidence="2" type="ORF">T440DRAFT_195168</name>
</gene>
<accession>A0A6A7AVN6</accession>
<feature type="compositionally biased region" description="Basic and acidic residues" evidence="1">
    <location>
        <begin position="379"/>
        <end position="393"/>
    </location>
</feature>
<feature type="compositionally biased region" description="Polar residues" evidence="1">
    <location>
        <begin position="362"/>
        <end position="375"/>
    </location>
</feature>
<reference evidence="2" key="1">
    <citation type="submission" date="2020-01" db="EMBL/GenBank/DDBJ databases">
        <authorList>
            <consortium name="DOE Joint Genome Institute"/>
            <person name="Haridas S."/>
            <person name="Albert R."/>
            <person name="Binder M."/>
            <person name="Bloem J."/>
            <person name="Labutti K."/>
            <person name="Salamov A."/>
            <person name="Andreopoulos B."/>
            <person name="Baker S.E."/>
            <person name="Barry K."/>
            <person name="Bills G."/>
            <person name="Bluhm B.H."/>
            <person name="Cannon C."/>
            <person name="Castanera R."/>
            <person name="Culley D.E."/>
            <person name="Daum C."/>
            <person name="Ezra D."/>
            <person name="Gonzalez J.B."/>
            <person name="Henrissat B."/>
            <person name="Kuo A."/>
            <person name="Liang C."/>
            <person name="Lipzen A."/>
            <person name="Lutzoni F."/>
            <person name="Magnuson J."/>
            <person name="Mondo S."/>
            <person name="Nolan M."/>
            <person name="Ohm R."/>
            <person name="Pangilinan J."/>
            <person name="Park H.-J."/>
            <person name="Ramirez L."/>
            <person name="Alfaro M."/>
            <person name="Sun H."/>
            <person name="Tritt A."/>
            <person name="Yoshinaga Y."/>
            <person name="Zwiers L.-H."/>
            <person name="Turgeon B.G."/>
            <person name="Goodwin S.B."/>
            <person name="Spatafora J.W."/>
            <person name="Crous P.W."/>
            <person name="Grigoriev I.V."/>
        </authorList>
    </citation>
    <scope>NUCLEOTIDE SEQUENCE</scope>
    <source>
        <strain evidence="2">IPT5</strain>
    </source>
</reference>
<feature type="compositionally biased region" description="Low complexity" evidence="1">
    <location>
        <begin position="530"/>
        <end position="576"/>
    </location>
</feature>
<feature type="region of interest" description="Disordered" evidence="1">
    <location>
        <begin position="1"/>
        <end position="24"/>
    </location>
</feature>
<feature type="compositionally biased region" description="Low complexity" evidence="1">
    <location>
        <begin position="49"/>
        <end position="62"/>
    </location>
</feature>
<feature type="compositionally biased region" description="Acidic residues" evidence="1">
    <location>
        <begin position="835"/>
        <end position="853"/>
    </location>
</feature>
<feature type="region of interest" description="Disordered" evidence="1">
    <location>
        <begin position="886"/>
        <end position="1086"/>
    </location>
</feature>
<organism evidence="2 3">
    <name type="scientific">Plenodomus tracheiphilus IPT5</name>
    <dbReference type="NCBI Taxonomy" id="1408161"/>
    <lineage>
        <taxon>Eukaryota</taxon>
        <taxon>Fungi</taxon>
        <taxon>Dikarya</taxon>
        <taxon>Ascomycota</taxon>
        <taxon>Pezizomycotina</taxon>
        <taxon>Dothideomycetes</taxon>
        <taxon>Pleosporomycetidae</taxon>
        <taxon>Pleosporales</taxon>
        <taxon>Pleosporineae</taxon>
        <taxon>Leptosphaeriaceae</taxon>
        <taxon>Plenodomus</taxon>
    </lineage>
</organism>
<feature type="compositionally biased region" description="Gly residues" evidence="1">
    <location>
        <begin position="147"/>
        <end position="157"/>
    </location>
</feature>